<dbReference type="PROSITE" id="PS50088">
    <property type="entry name" value="ANK_REPEAT"/>
    <property type="match status" value="1"/>
</dbReference>
<dbReference type="Pfam" id="PF01302">
    <property type="entry name" value="CAP_GLY"/>
    <property type="match status" value="3"/>
</dbReference>
<keyword evidence="1" id="KW-0040">ANK repeat</keyword>
<dbReference type="Gene3D" id="1.25.40.20">
    <property type="entry name" value="Ankyrin repeat-containing domain"/>
    <property type="match status" value="1"/>
</dbReference>
<dbReference type="SMART" id="SM01052">
    <property type="entry name" value="CAP_GLY"/>
    <property type="match status" value="3"/>
</dbReference>
<evidence type="ECO:0000313" key="5">
    <source>
        <dbReference type="Proteomes" id="UP000318571"/>
    </source>
</evidence>
<feature type="domain" description="CAP-Gly" evidence="3">
    <location>
        <begin position="350"/>
        <end position="392"/>
    </location>
</feature>
<feature type="compositionally biased region" description="Low complexity" evidence="2">
    <location>
        <begin position="570"/>
        <end position="589"/>
    </location>
</feature>
<evidence type="ECO:0000256" key="2">
    <source>
        <dbReference type="SAM" id="MobiDB-lite"/>
    </source>
</evidence>
<feature type="domain" description="CAP-Gly" evidence="3">
    <location>
        <begin position="679"/>
        <end position="721"/>
    </location>
</feature>
<dbReference type="Pfam" id="PF12796">
    <property type="entry name" value="Ank_2"/>
    <property type="match status" value="1"/>
</dbReference>
<feature type="region of interest" description="Disordered" evidence="2">
    <location>
        <begin position="566"/>
        <end position="601"/>
    </location>
</feature>
<dbReference type="Proteomes" id="UP000318571">
    <property type="component" value="Chromosome 2"/>
</dbReference>
<feature type="domain" description="CAP-Gly" evidence="3">
    <location>
        <begin position="467"/>
        <end position="500"/>
    </location>
</feature>
<name>A0A553PBB5_TIGCA</name>
<dbReference type="STRING" id="6832.A0A553PBB5"/>
<feature type="compositionally biased region" description="Polar residues" evidence="2">
    <location>
        <begin position="518"/>
        <end position="530"/>
    </location>
</feature>
<evidence type="ECO:0000313" key="4">
    <source>
        <dbReference type="EMBL" id="TRY74970.1"/>
    </source>
</evidence>
<dbReference type="PROSITE" id="PS50297">
    <property type="entry name" value="ANK_REP_REGION"/>
    <property type="match status" value="1"/>
</dbReference>
<dbReference type="SUPFAM" id="SSF48403">
    <property type="entry name" value="Ankyrin repeat"/>
    <property type="match status" value="1"/>
</dbReference>
<dbReference type="InterPro" id="IPR036770">
    <property type="entry name" value="Ankyrin_rpt-contain_sf"/>
</dbReference>
<organism evidence="4 5">
    <name type="scientific">Tigriopus californicus</name>
    <name type="common">Marine copepod</name>
    <dbReference type="NCBI Taxonomy" id="6832"/>
    <lineage>
        <taxon>Eukaryota</taxon>
        <taxon>Metazoa</taxon>
        <taxon>Ecdysozoa</taxon>
        <taxon>Arthropoda</taxon>
        <taxon>Crustacea</taxon>
        <taxon>Multicrustacea</taxon>
        <taxon>Hexanauplia</taxon>
        <taxon>Copepoda</taxon>
        <taxon>Harpacticoida</taxon>
        <taxon>Harpacticidae</taxon>
        <taxon>Tigriopus</taxon>
    </lineage>
</organism>
<dbReference type="PANTHER" id="PTHR18916">
    <property type="entry name" value="DYNACTIN 1-RELATED MICROTUBULE-BINDING"/>
    <property type="match status" value="1"/>
</dbReference>
<feature type="compositionally biased region" description="Polar residues" evidence="2">
    <location>
        <begin position="299"/>
        <end position="310"/>
    </location>
</feature>
<dbReference type="Gene3D" id="2.30.30.190">
    <property type="entry name" value="CAP Gly-rich-like domain"/>
    <property type="match status" value="3"/>
</dbReference>
<dbReference type="SMART" id="SM00248">
    <property type="entry name" value="ANK"/>
    <property type="match status" value="3"/>
</dbReference>
<keyword evidence="5" id="KW-1185">Reference proteome</keyword>
<dbReference type="PROSITE" id="PS50245">
    <property type="entry name" value="CAP_GLY_2"/>
    <property type="match status" value="3"/>
</dbReference>
<accession>A0A553PBB5</accession>
<dbReference type="OMA" id="FTCKTNH"/>
<gene>
    <name evidence="4" type="ORF">TCAL_11612</name>
</gene>
<dbReference type="PANTHER" id="PTHR18916:SF93">
    <property type="entry name" value="RESTIN HOMOLOG"/>
    <property type="match status" value="1"/>
</dbReference>
<evidence type="ECO:0000256" key="1">
    <source>
        <dbReference type="PROSITE-ProRule" id="PRU00023"/>
    </source>
</evidence>
<dbReference type="AlphaFoldDB" id="A0A553PBB5"/>
<proteinExistence type="predicted"/>
<dbReference type="EMBL" id="VCGU01000005">
    <property type="protein sequence ID" value="TRY74970.1"/>
    <property type="molecule type" value="Genomic_DNA"/>
</dbReference>
<dbReference type="InterPro" id="IPR002110">
    <property type="entry name" value="Ankyrin_rpt"/>
</dbReference>
<sequence>MRYHYSRAAPSSPRLPVLSSPTPVMPAPWNNDPLPAHHQHINEKWTTIPVPSLSKQTRSTATTHLSVDAPICIECLALENTFFDPNCKGCKSSLLCEDSKISHVFAVMRQWVPQVQQCIEFLINEAVRRGAHPDDRDSLTDMTLLMYACKAGANGVGDAQSAARVAKLLIDMGADLTLRCKWTQMTALHYAAYFDVAPVITHLLMKSKGTDVDSPCVEHENGTALHIATGNLSAEAIRVLLQFGADPDLKDDLARKPIDCLPEAEDFSLIPDTPDLMEKIEKLLSKGFERGASPEEKSPPNSVKPSAGSISRNKIEKVVSGKTVLTALGLKVGDRVLVGGTKLGTLRYCGTTDFSAGVWAGVALDSPDGKNDGSVKGVMYFKCQKNHGVFVLANKIAKPVNHGKVPIAHVKPRLTECLSVIEEKHGIRVGDRVNVKDLQTAPGVPEECKGTIKFIGEVEFMHDENRWIGVELDEPLGRHNGTVQGVEYFKAPLNTGVFVTDAKLTKIYNDPLRKLSVENEQNDANSPTEASENRSENGDSPDGSIHKTYLRKSQQLQNNTTNAKTVQVMGSSLSSPSASAISEGSSGRSARLRSEERPFNRKKEAGWQTVNVLEFTKFKKQCPKKYLAIGMSAICTHSKASYKMTKNHWNQGTQRRQKLAFTVSMGIRQLEMGVVKFVGRVDFAPGIWAGLELRNPVGKHDGVIEGRRYFQTKPHHGVMIRPKKISIHGISGEDLLKPEHEYPF</sequence>
<dbReference type="PROSITE" id="PS00845">
    <property type="entry name" value="CAP_GLY_1"/>
    <property type="match status" value="2"/>
</dbReference>
<dbReference type="SUPFAM" id="SSF74924">
    <property type="entry name" value="Cap-Gly domain"/>
    <property type="match status" value="3"/>
</dbReference>
<protein>
    <recommendedName>
        <fullName evidence="3">CAP-Gly domain-containing protein</fullName>
    </recommendedName>
</protein>
<feature type="compositionally biased region" description="Basic and acidic residues" evidence="2">
    <location>
        <begin position="592"/>
        <end position="601"/>
    </location>
</feature>
<evidence type="ECO:0000259" key="3">
    <source>
        <dbReference type="PROSITE" id="PS50245"/>
    </source>
</evidence>
<feature type="region of interest" description="Disordered" evidence="2">
    <location>
        <begin position="515"/>
        <end position="546"/>
    </location>
</feature>
<dbReference type="InterPro" id="IPR000938">
    <property type="entry name" value="CAP-Gly_domain"/>
</dbReference>
<dbReference type="InterPro" id="IPR036859">
    <property type="entry name" value="CAP-Gly_dom_sf"/>
</dbReference>
<reference evidence="4 5" key="1">
    <citation type="journal article" date="2018" name="Nat. Ecol. Evol.">
        <title>Genomic signatures of mitonuclear coevolution across populations of Tigriopus californicus.</title>
        <authorList>
            <person name="Barreto F.S."/>
            <person name="Watson E.T."/>
            <person name="Lima T.G."/>
            <person name="Willett C.S."/>
            <person name="Edmands S."/>
            <person name="Li W."/>
            <person name="Burton R.S."/>
        </authorList>
    </citation>
    <scope>NUCLEOTIDE SEQUENCE [LARGE SCALE GENOMIC DNA]</scope>
    <source>
        <strain evidence="4 5">San Diego</strain>
    </source>
</reference>
<comment type="caution">
    <text evidence="4">The sequence shown here is derived from an EMBL/GenBank/DDBJ whole genome shotgun (WGS) entry which is preliminary data.</text>
</comment>
<feature type="region of interest" description="Disordered" evidence="2">
    <location>
        <begin position="290"/>
        <end position="310"/>
    </location>
</feature>
<feature type="repeat" description="ANK" evidence="1">
    <location>
        <begin position="220"/>
        <end position="252"/>
    </location>
</feature>